<dbReference type="Proteomes" id="UP000550136">
    <property type="component" value="Unassembled WGS sequence"/>
</dbReference>
<sequence>MGSCSVVIEPRYLLDSNICIYVLRDADGRAAQRLATCEPGSAVASAITYAEIMRGLERHGEEAIAAFDRFFDRVPILPFDRHAASAYATIPFRRGRFDRLIGAHALATGLTLVTNNEADFADIPGLTIENWTL</sequence>
<dbReference type="GO" id="GO:0000287">
    <property type="term" value="F:magnesium ion binding"/>
    <property type="evidence" value="ECO:0007669"/>
    <property type="project" value="UniProtKB-UniRule"/>
</dbReference>
<evidence type="ECO:0000256" key="2">
    <source>
        <dbReference type="ARBA" id="ARBA00022649"/>
    </source>
</evidence>
<organism evidence="10 12">
    <name type="scientific">Sphingomonas paucimobilis</name>
    <name type="common">Pseudomonas paucimobilis</name>
    <dbReference type="NCBI Taxonomy" id="13689"/>
    <lineage>
        <taxon>Bacteria</taxon>
        <taxon>Pseudomonadati</taxon>
        <taxon>Pseudomonadota</taxon>
        <taxon>Alphaproteobacteria</taxon>
        <taxon>Sphingomonadales</taxon>
        <taxon>Sphingomonadaceae</taxon>
        <taxon>Sphingomonas</taxon>
    </lineage>
</organism>
<reference evidence="11 13" key="2">
    <citation type="submission" date="2020-12" db="EMBL/GenBank/DDBJ databases">
        <title>FDA dAtabase for Regulatory Grade micrObial Sequences (FDA-ARGOS): Supporting development and validation of Infectious Disease Dx tests.</title>
        <authorList>
            <person name="Sproer C."/>
            <person name="Gronow S."/>
            <person name="Severitt S."/>
            <person name="Schroder I."/>
            <person name="Tallon L."/>
            <person name="Sadzewicz L."/>
            <person name="Zhao X."/>
            <person name="Boylan J."/>
            <person name="Ott S."/>
            <person name="Bowen H."/>
            <person name="Vavikolanu K."/>
            <person name="Mehta A."/>
            <person name="Aluvathingal J."/>
            <person name="Nadendla S."/>
            <person name="Lowell S."/>
            <person name="Myers T."/>
            <person name="Yan Y."/>
            <person name="Sichtig H."/>
        </authorList>
    </citation>
    <scope>NUCLEOTIDE SEQUENCE [LARGE SCALE GENOMIC DNA]</scope>
    <source>
        <strain evidence="11 13">FDAARGOS_881</strain>
    </source>
</reference>
<dbReference type="PANTHER" id="PTHR33653:SF1">
    <property type="entry name" value="RIBONUCLEASE VAPC2"/>
    <property type="match status" value="1"/>
</dbReference>
<keyword evidence="5 8" id="KW-0378">Hydrolase</keyword>
<dbReference type="HAMAP" id="MF_00265">
    <property type="entry name" value="VapC_Nob1"/>
    <property type="match status" value="1"/>
</dbReference>
<dbReference type="GO" id="GO:0004540">
    <property type="term" value="F:RNA nuclease activity"/>
    <property type="evidence" value="ECO:0007669"/>
    <property type="project" value="InterPro"/>
</dbReference>
<keyword evidence="4 8" id="KW-0479">Metal-binding</keyword>
<dbReference type="InterPro" id="IPR022907">
    <property type="entry name" value="VapC_family"/>
</dbReference>
<feature type="domain" description="PIN" evidence="9">
    <location>
        <begin position="12"/>
        <end position="124"/>
    </location>
</feature>
<evidence type="ECO:0000256" key="6">
    <source>
        <dbReference type="ARBA" id="ARBA00022842"/>
    </source>
</evidence>
<dbReference type="PANTHER" id="PTHR33653">
    <property type="entry name" value="RIBONUCLEASE VAPC2"/>
    <property type="match status" value="1"/>
</dbReference>
<evidence type="ECO:0000256" key="8">
    <source>
        <dbReference type="HAMAP-Rule" id="MF_00265"/>
    </source>
</evidence>
<evidence type="ECO:0000313" key="13">
    <source>
        <dbReference type="Proteomes" id="UP000594836"/>
    </source>
</evidence>
<comment type="similarity">
    <text evidence="7 8">Belongs to the PINc/VapC protein family.</text>
</comment>
<dbReference type="GO" id="GO:0016787">
    <property type="term" value="F:hydrolase activity"/>
    <property type="evidence" value="ECO:0007669"/>
    <property type="project" value="UniProtKB-KW"/>
</dbReference>
<keyword evidence="2 8" id="KW-1277">Toxin-antitoxin system</keyword>
<dbReference type="Gene3D" id="3.40.50.1010">
    <property type="entry name" value="5'-nuclease"/>
    <property type="match status" value="1"/>
</dbReference>
<dbReference type="AlphaFoldDB" id="A0A411LH34"/>
<dbReference type="EC" id="3.1.-.-" evidence="8"/>
<evidence type="ECO:0000313" key="10">
    <source>
        <dbReference type="EMBL" id="NNG57591.1"/>
    </source>
</evidence>
<dbReference type="InterPro" id="IPR050556">
    <property type="entry name" value="Type_II_TA_system_RNase"/>
</dbReference>
<dbReference type="OrthoDB" id="9796690at2"/>
<comment type="cofactor">
    <cofactor evidence="1 8">
        <name>Mg(2+)</name>
        <dbReference type="ChEBI" id="CHEBI:18420"/>
    </cofactor>
</comment>
<feature type="binding site" evidence="8">
    <location>
        <position position="98"/>
    </location>
    <ligand>
        <name>Mg(2+)</name>
        <dbReference type="ChEBI" id="CHEBI:18420"/>
    </ligand>
</feature>
<evidence type="ECO:0000259" key="9">
    <source>
        <dbReference type="Pfam" id="PF01850"/>
    </source>
</evidence>
<gene>
    <name evidence="8" type="primary">vapC</name>
    <name evidence="10" type="ORF">HKX06_09415</name>
    <name evidence="11" type="ORF">I6G38_15995</name>
</gene>
<evidence type="ECO:0000256" key="4">
    <source>
        <dbReference type="ARBA" id="ARBA00022723"/>
    </source>
</evidence>
<name>A0A411LH34_SPHPI</name>
<dbReference type="Proteomes" id="UP000594836">
    <property type="component" value="Chromosome"/>
</dbReference>
<dbReference type="GO" id="GO:0090729">
    <property type="term" value="F:toxin activity"/>
    <property type="evidence" value="ECO:0007669"/>
    <property type="project" value="UniProtKB-KW"/>
</dbReference>
<keyword evidence="3 8" id="KW-0540">Nuclease</keyword>
<keyword evidence="8" id="KW-0800">Toxin</keyword>
<reference evidence="10 12" key="1">
    <citation type="submission" date="2020-05" db="EMBL/GenBank/DDBJ databases">
        <title>Draft Genome Sequences of Sphingomonas sp. Isolated from the International Space Station.</title>
        <authorList>
            <person name="Bijlani S."/>
            <person name="Singh N.K."/>
            <person name="Mason C.E."/>
            <person name="Wang C.C."/>
            <person name="Venkateswaran K."/>
        </authorList>
    </citation>
    <scope>NUCLEOTIDE SEQUENCE [LARGE SCALE GENOMIC DNA]</scope>
    <source>
        <strain evidence="10 12">FKI-L5-BR-P1</strain>
    </source>
</reference>
<keyword evidence="6 8" id="KW-0460">Magnesium</keyword>
<protein>
    <recommendedName>
        <fullName evidence="8">Ribonuclease VapC</fullName>
        <shortName evidence="8">RNase VapC</shortName>
        <ecNumber evidence="8">3.1.-.-</ecNumber>
    </recommendedName>
    <alternativeName>
        <fullName evidence="8">Toxin VapC</fullName>
    </alternativeName>
</protein>
<dbReference type="EMBL" id="CP065713">
    <property type="protein sequence ID" value="QPT08226.1"/>
    <property type="molecule type" value="Genomic_DNA"/>
</dbReference>
<evidence type="ECO:0000256" key="7">
    <source>
        <dbReference type="ARBA" id="ARBA00038093"/>
    </source>
</evidence>
<dbReference type="CDD" id="cd18736">
    <property type="entry name" value="PIN_CcVapC1-like"/>
    <property type="match status" value="1"/>
</dbReference>
<evidence type="ECO:0000313" key="11">
    <source>
        <dbReference type="EMBL" id="QPT08226.1"/>
    </source>
</evidence>
<accession>A0A411LH34</accession>
<evidence type="ECO:0000256" key="3">
    <source>
        <dbReference type="ARBA" id="ARBA00022722"/>
    </source>
</evidence>
<dbReference type="InterPro" id="IPR002716">
    <property type="entry name" value="PIN_dom"/>
</dbReference>
<proteinExistence type="inferred from homology"/>
<feature type="binding site" evidence="8">
    <location>
        <position position="15"/>
    </location>
    <ligand>
        <name>Mg(2+)</name>
        <dbReference type="ChEBI" id="CHEBI:18420"/>
    </ligand>
</feature>
<dbReference type="SUPFAM" id="SSF88723">
    <property type="entry name" value="PIN domain-like"/>
    <property type="match status" value="1"/>
</dbReference>
<dbReference type="InterPro" id="IPR029060">
    <property type="entry name" value="PIN-like_dom_sf"/>
</dbReference>
<evidence type="ECO:0000313" key="12">
    <source>
        <dbReference type="Proteomes" id="UP000550136"/>
    </source>
</evidence>
<dbReference type="EMBL" id="JABEOU010000033">
    <property type="protein sequence ID" value="NNG57591.1"/>
    <property type="molecule type" value="Genomic_DNA"/>
</dbReference>
<comment type="function">
    <text evidence="8">Toxic component of a toxin-antitoxin (TA) system. An RNase.</text>
</comment>
<evidence type="ECO:0000256" key="1">
    <source>
        <dbReference type="ARBA" id="ARBA00001946"/>
    </source>
</evidence>
<evidence type="ECO:0000256" key="5">
    <source>
        <dbReference type="ARBA" id="ARBA00022801"/>
    </source>
</evidence>
<dbReference type="Pfam" id="PF01850">
    <property type="entry name" value="PIN"/>
    <property type="match status" value="1"/>
</dbReference>